<dbReference type="AlphaFoldDB" id="A0A6N2YFU8"/>
<dbReference type="PROSITE" id="PS01124">
    <property type="entry name" value="HTH_ARAC_FAMILY_2"/>
    <property type="match status" value="1"/>
</dbReference>
<evidence type="ECO:0000259" key="4">
    <source>
        <dbReference type="PROSITE" id="PS01124"/>
    </source>
</evidence>
<proteinExistence type="predicted"/>
<name>A0A6N2YFU8_9FIRM</name>
<evidence type="ECO:0000313" key="5">
    <source>
        <dbReference type="EMBL" id="VYT65143.1"/>
    </source>
</evidence>
<keyword evidence="2" id="KW-0238">DNA-binding</keyword>
<dbReference type="PROSITE" id="PS00041">
    <property type="entry name" value="HTH_ARAC_FAMILY_1"/>
    <property type="match status" value="1"/>
</dbReference>
<evidence type="ECO:0000256" key="1">
    <source>
        <dbReference type="ARBA" id="ARBA00023015"/>
    </source>
</evidence>
<dbReference type="InterPro" id="IPR009057">
    <property type="entry name" value="Homeodomain-like_sf"/>
</dbReference>
<feature type="domain" description="HTH araC/xylS-type" evidence="4">
    <location>
        <begin position="139"/>
        <end position="237"/>
    </location>
</feature>
<dbReference type="InterPro" id="IPR018060">
    <property type="entry name" value="HTH_AraC"/>
</dbReference>
<evidence type="ECO:0000256" key="3">
    <source>
        <dbReference type="ARBA" id="ARBA00023163"/>
    </source>
</evidence>
<dbReference type="PANTHER" id="PTHR43280:SF28">
    <property type="entry name" value="HTH-TYPE TRANSCRIPTIONAL ACTIVATOR RHAS"/>
    <property type="match status" value="1"/>
</dbReference>
<keyword evidence="1" id="KW-0805">Transcription regulation</keyword>
<reference evidence="5" key="1">
    <citation type="submission" date="2019-11" db="EMBL/GenBank/DDBJ databases">
        <authorList>
            <person name="Feng L."/>
        </authorList>
    </citation>
    <scope>NUCLEOTIDE SEQUENCE</scope>
    <source>
        <strain evidence="5">IbartlettiiLFYP30</strain>
    </source>
</reference>
<dbReference type="GO" id="GO:0043565">
    <property type="term" value="F:sequence-specific DNA binding"/>
    <property type="evidence" value="ECO:0007669"/>
    <property type="project" value="InterPro"/>
</dbReference>
<dbReference type="Gene3D" id="1.10.10.60">
    <property type="entry name" value="Homeodomain-like"/>
    <property type="match status" value="2"/>
</dbReference>
<dbReference type="PANTHER" id="PTHR43280">
    <property type="entry name" value="ARAC-FAMILY TRANSCRIPTIONAL REGULATOR"/>
    <property type="match status" value="1"/>
</dbReference>
<sequence>MNLITSTLNDFYHCCKIPVKAISYELNEIYKIGYNEEFETYFPIKDIYTLVHSGEEYLNHSIKVSEDICYKIVNISKPNKYRGFFVLGPISTCSSRKTNDSITYIPLHCFDYCAQILLSIATDKFNKTMSTKSFNPHIKKSIEYVHKHYDKSINITDLCEHLNLNKSYFCSTFKTTTGHTFCHFLNHFRIEKSKKLLLETDLNMLDIALSVGFNNQNYYCTMFKKFTGKTPLQYRVCNKHS</sequence>
<dbReference type="InterPro" id="IPR020449">
    <property type="entry name" value="Tscrpt_reg_AraC-type_HTH"/>
</dbReference>
<keyword evidence="3" id="KW-0804">Transcription</keyword>
<dbReference type="SMART" id="SM00342">
    <property type="entry name" value="HTH_ARAC"/>
    <property type="match status" value="1"/>
</dbReference>
<dbReference type="InterPro" id="IPR018062">
    <property type="entry name" value="HTH_AraC-typ_CS"/>
</dbReference>
<evidence type="ECO:0000256" key="2">
    <source>
        <dbReference type="ARBA" id="ARBA00023125"/>
    </source>
</evidence>
<protein>
    <submittedName>
        <fullName evidence="5">Melibiose operon regulatory protein</fullName>
    </submittedName>
</protein>
<dbReference type="PRINTS" id="PR00032">
    <property type="entry name" value="HTHARAC"/>
</dbReference>
<dbReference type="Pfam" id="PF12833">
    <property type="entry name" value="HTH_18"/>
    <property type="match status" value="1"/>
</dbReference>
<gene>
    <name evidence="5" type="primary">melR_2</name>
    <name evidence="5" type="ORF">IBLFYP30_00824</name>
</gene>
<accession>A0A6N2YFU8</accession>
<dbReference type="SUPFAM" id="SSF46689">
    <property type="entry name" value="Homeodomain-like"/>
    <property type="match status" value="2"/>
</dbReference>
<dbReference type="GO" id="GO:0003700">
    <property type="term" value="F:DNA-binding transcription factor activity"/>
    <property type="evidence" value="ECO:0007669"/>
    <property type="project" value="InterPro"/>
</dbReference>
<dbReference type="RefSeq" id="WP_024061308.1">
    <property type="nucleotide sequence ID" value="NZ_CACRUE010000005.1"/>
</dbReference>
<organism evidence="5">
    <name type="scientific">Intestinibacter bartlettii</name>
    <dbReference type="NCBI Taxonomy" id="261299"/>
    <lineage>
        <taxon>Bacteria</taxon>
        <taxon>Bacillati</taxon>
        <taxon>Bacillota</taxon>
        <taxon>Clostridia</taxon>
        <taxon>Peptostreptococcales</taxon>
        <taxon>Peptostreptococcaceae</taxon>
        <taxon>Intestinibacter</taxon>
    </lineage>
</organism>
<dbReference type="EMBL" id="CACRUE010000005">
    <property type="protein sequence ID" value="VYT65143.1"/>
    <property type="molecule type" value="Genomic_DNA"/>
</dbReference>